<proteinExistence type="predicted"/>
<name>A0A3R7Q9Q1_PENVA</name>
<evidence type="ECO:0000313" key="3">
    <source>
        <dbReference type="Proteomes" id="UP000283509"/>
    </source>
</evidence>
<dbReference type="EMBL" id="QCYY01002194">
    <property type="protein sequence ID" value="ROT72188.1"/>
    <property type="molecule type" value="Genomic_DNA"/>
</dbReference>
<feature type="transmembrane region" description="Helical" evidence="1">
    <location>
        <begin position="52"/>
        <end position="74"/>
    </location>
</feature>
<evidence type="ECO:0000313" key="2">
    <source>
        <dbReference type="EMBL" id="ROT72188.1"/>
    </source>
</evidence>
<evidence type="ECO:0000256" key="1">
    <source>
        <dbReference type="SAM" id="Phobius"/>
    </source>
</evidence>
<keyword evidence="1" id="KW-0472">Membrane</keyword>
<keyword evidence="3" id="KW-1185">Reference proteome</keyword>
<reference evidence="2 3" key="1">
    <citation type="submission" date="2018-04" db="EMBL/GenBank/DDBJ databases">
        <authorList>
            <person name="Zhang X."/>
            <person name="Yuan J."/>
            <person name="Li F."/>
            <person name="Xiang J."/>
        </authorList>
    </citation>
    <scope>NUCLEOTIDE SEQUENCE [LARGE SCALE GENOMIC DNA]</scope>
    <source>
        <tissue evidence="2">Muscle</tissue>
    </source>
</reference>
<protein>
    <submittedName>
        <fullName evidence="2">Uncharacterized protein</fullName>
    </submittedName>
</protein>
<dbReference type="AlphaFoldDB" id="A0A3R7Q9Q1"/>
<sequence length="108" mass="12066">MNESNKKVLDNFITWYKLQLSQLVNILNPVNWNLDVVFPAVSSVITLYTGPIVALGILLLIFFTIPTFVSGLLLNPTGRSFDGAMFSPTIDAVWHAVQKALDHTDFQE</sequence>
<dbReference type="OrthoDB" id="6364133at2759"/>
<accession>A0A3R7Q9Q1</accession>
<keyword evidence="1" id="KW-1133">Transmembrane helix</keyword>
<reference evidence="2 3" key="2">
    <citation type="submission" date="2019-01" db="EMBL/GenBank/DDBJ databases">
        <title>The decoding of complex shrimp genome reveals the adaptation for benthos swimmer, frequently molting mechanism and breeding impact on genome.</title>
        <authorList>
            <person name="Sun Y."/>
            <person name="Gao Y."/>
            <person name="Yu Y."/>
        </authorList>
    </citation>
    <scope>NUCLEOTIDE SEQUENCE [LARGE SCALE GENOMIC DNA]</scope>
    <source>
        <tissue evidence="2">Muscle</tissue>
    </source>
</reference>
<dbReference type="Proteomes" id="UP000283509">
    <property type="component" value="Unassembled WGS sequence"/>
</dbReference>
<organism evidence="2 3">
    <name type="scientific">Penaeus vannamei</name>
    <name type="common">Whiteleg shrimp</name>
    <name type="synonym">Litopenaeus vannamei</name>
    <dbReference type="NCBI Taxonomy" id="6689"/>
    <lineage>
        <taxon>Eukaryota</taxon>
        <taxon>Metazoa</taxon>
        <taxon>Ecdysozoa</taxon>
        <taxon>Arthropoda</taxon>
        <taxon>Crustacea</taxon>
        <taxon>Multicrustacea</taxon>
        <taxon>Malacostraca</taxon>
        <taxon>Eumalacostraca</taxon>
        <taxon>Eucarida</taxon>
        <taxon>Decapoda</taxon>
        <taxon>Dendrobranchiata</taxon>
        <taxon>Penaeoidea</taxon>
        <taxon>Penaeidae</taxon>
        <taxon>Penaeus</taxon>
    </lineage>
</organism>
<gene>
    <name evidence="2" type="ORF">C7M84_009431</name>
</gene>
<comment type="caution">
    <text evidence="2">The sequence shown here is derived from an EMBL/GenBank/DDBJ whole genome shotgun (WGS) entry which is preliminary data.</text>
</comment>
<keyword evidence="1" id="KW-0812">Transmembrane</keyword>